<gene>
    <name evidence="10" type="ORF">ACFQBQ_16930</name>
</gene>
<proteinExistence type="inferred from homology"/>
<feature type="signal peptide" evidence="9">
    <location>
        <begin position="1"/>
        <end position="31"/>
    </location>
</feature>
<dbReference type="PANTHER" id="PTHR30026">
    <property type="entry name" value="OUTER MEMBRANE PROTEIN TOLC"/>
    <property type="match status" value="1"/>
</dbReference>
<dbReference type="EMBL" id="JBHSWI010000001">
    <property type="protein sequence ID" value="MFC6647223.1"/>
    <property type="molecule type" value="Genomic_DNA"/>
</dbReference>
<evidence type="ECO:0000256" key="5">
    <source>
        <dbReference type="ARBA" id="ARBA00022692"/>
    </source>
</evidence>
<evidence type="ECO:0000256" key="8">
    <source>
        <dbReference type="SAM" id="MobiDB-lite"/>
    </source>
</evidence>
<comment type="caution">
    <text evidence="10">The sequence shown here is derived from an EMBL/GenBank/DDBJ whole genome shotgun (WGS) entry which is preliminary data.</text>
</comment>
<keyword evidence="4" id="KW-1134">Transmembrane beta strand</keyword>
<dbReference type="RefSeq" id="WP_263370868.1">
    <property type="nucleotide sequence ID" value="NZ_JAGSYD010000002.1"/>
</dbReference>
<keyword evidence="11" id="KW-1185">Reference proteome</keyword>
<evidence type="ECO:0000256" key="6">
    <source>
        <dbReference type="ARBA" id="ARBA00023136"/>
    </source>
</evidence>
<dbReference type="InterPro" id="IPR003423">
    <property type="entry name" value="OMP_efflux"/>
</dbReference>
<dbReference type="SUPFAM" id="SSF56954">
    <property type="entry name" value="Outer membrane efflux proteins (OEP)"/>
    <property type="match status" value="1"/>
</dbReference>
<dbReference type="PANTHER" id="PTHR30026:SF20">
    <property type="entry name" value="OUTER MEMBRANE PROTEIN TOLC"/>
    <property type="match status" value="1"/>
</dbReference>
<feature type="compositionally biased region" description="Low complexity" evidence="8">
    <location>
        <begin position="43"/>
        <end position="67"/>
    </location>
</feature>
<feature type="chain" id="PRO_5045614597" evidence="9">
    <location>
        <begin position="32"/>
        <end position="510"/>
    </location>
</feature>
<sequence>MSENIHRVTARPNARLCAVTLAVMAALSASAAAQTGGPGSSQGSGASSGSAIQQVQGIQQQLSQPGPSVTPTQGSNDPSYKGSIVRDKATQDVLALTIDDAIQRGLKNNLGLVLQSSSQKQASGERLQQLQQLLPTVTAAATYTVEQVNLAAYGLKFPGINPIIGPFQVFDFRAYLTQNLINVQSINNYVAAKHNFEAAKLTAQDARDLVVLSVGNAYLLCIADQARINAVQAELQTAELSAKQARDNHAAGTAPRIDVLRTQVDVQTQQQQLISTTNSLEKDKLALARVIGLPLDQKFTLSDSAPYKTLETPDPNAAFQSALAARKDLAASAEKLKAAESAKKAAVTEQLPALSFSGDYGDLGTTPAHSHGTFTAQGTLSTPVLQIAKMHGDQDVAQAQLDQAKASYSDQVQQVNADVRDAILDIQSSAKLVDAAQSNVELAREALSEAQQRFHVGVADSLPVSQAQTQFQQANDQYISALYQHNIAKLALARALGVAATNSQDYLGGK</sequence>
<feature type="region of interest" description="Disordered" evidence="8">
    <location>
        <begin position="33"/>
        <end position="83"/>
    </location>
</feature>
<accession>A0ABW1ZDY5</accession>
<organism evidence="10 11">
    <name type="scientific">Granulicella cerasi</name>
    <dbReference type="NCBI Taxonomy" id="741063"/>
    <lineage>
        <taxon>Bacteria</taxon>
        <taxon>Pseudomonadati</taxon>
        <taxon>Acidobacteriota</taxon>
        <taxon>Terriglobia</taxon>
        <taxon>Terriglobales</taxon>
        <taxon>Acidobacteriaceae</taxon>
        <taxon>Granulicella</taxon>
    </lineage>
</organism>
<evidence type="ECO:0000256" key="1">
    <source>
        <dbReference type="ARBA" id="ARBA00004442"/>
    </source>
</evidence>
<evidence type="ECO:0000256" key="2">
    <source>
        <dbReference type="ARBA" id="ARBA00007613"/>
    </source>
</evidence>
<evidence type="ECO:0000313" key="10">
    <source>
        <dbReference type="EMBL" id="MFC6647223.1"/>
    </source>
</evidence>
<evidence type="ECO:0000256" key="7">
    <source>
        <dbReference type="ARBA" id="ARBA00023237"/>
    </source>
</evidence>
<keyword evidence="9" id="KW-0732">Signal</keyword>
<keyword evidence="5" id="KW-0812">Transmembrane</keyword>
<dbReference type="Proteomes" id="UP001596391">
    <property type="component" value="Unassembled WGS sequence"/>
</dbReference>
<name>A0ABW1ZDY5_9BACT</name>
<evidence type="ECO:0000256" key="9">
    <source>
        <dbReference type="SAM" id="SignalP"/>
    </source>
</evidence>
<reference evidence="11" key="1">
    <citation type="journal article" date="2019" name="Int. J. Syst. Evol. Microbiol.">
        <title>The Global Catalogue of Microorganisms (GCM) 10K type strain sequencing project: providing services to taxonomists for standard genome sequencing and annotation.</title>
        <authorList>
            <consortium name="The Broad Institute Genomics Platform"/>
            <consortium name="The Broad Institute Genome Sequencing Center for Infectious Disease"/>
            <person name="Wu L."/>
            <person name="Ma J."/>
        </authorList>
    </citation>
    <scope>NUCLEOTIDE SEQUENCE [LARGE SCALE GENOMIC DNA]</scope>
    <source>
        <strain evidence="11">CGMCC 1.16026</strain>
    </source>
</reference>
<feature type="compositionally biased region" description="Polar residues" evidence="8">
    <location>
        <begin position="69"/>
        <end position="78"/>
    </location>
</feature>
<comment type="similarity">
    <text evidence="2">Belongs to the outer membrane factor (OMF) (TC 1.B.17) family.</text>
</comment>
<protein>
    <submittedName>
        <fullName evidence="10">TolC family protein</fullName>
    </submittedName>
</protein>
<dbReference type="InterPro" id="IPR051906">
    <property type="entry name" value="TolC-like"/>
</dbReference>
<comment type="subcellular location">
    <subcellularLocation>
        <location evidence="1">Cell outer membrane</location>
    </subcellularLocation>
</comment>
<evidence type="ECO:0000256" key="4">
    <source>
        <dbReference type="ARBA" id="ARBA00022452"/>
    </source>
</evidence>
<evidence type="ECO:0000313" key="11">
    <source>
        <dbReference type="Proteomes" id="UP001596391"/>
    </source>
</evidence>
<keyword evidence="6" id="KW-0472">Membrane</keyword>
<keyword evidence="7" id="KW-0998">Cell outer membrane</keyword>
<dbReference type="Pfam" id="PF02321">
    <property type="entry name" value="OEP"/>
    <property type="match status" value="2"/>
</dbReference>
<dbReference type="Gene3D" id="1.20.1600.10">
    <property type="entry name" value="Outer membrane efflux proteins (OEP)"/>
    <property type="match status" value="1"/>
</dbReference>
<keyword evidence="3" id="KW-0813">Transport</keyword>
<evidence type="ECO:0000256" key="3">
    <source>
        <dbReference type="ARBA" id="ARBA00022448"/>
    </source>
</evidence>